<keyword evidence="1" id="KW-0732">Signal</keyword>
<evidence type="ECO:0000313" key="2">
    <source>
        <dbReference type="EMBL" id="EYC15585.1"/>
    </source>
</evidence>
<evidence type="ECO:0000313" key="3">
    <source>
        <dbReference type="Proteomes" id="UP000024635"/>
    </source>
</evidence>
<name>A0A016UK88_9BILA</name>
<accession>A0A016UK88</accession>
<keyword evidence="3" id="KW-1185">Reference proteome</keyword>
<dbReference type="Proteomes" id="UP000024635">
    <property type="component" value="Unassembled WGS sequence"/>
</dbReference>
<evidence type="ECO:0008006" key="4">
    <source>
        <dbReference type="Google" id="ProtNLM"/>
    </source>
</evidence>
<comment type="caution">
    <text evidence="2">The sequence shown here is derived from an EMBL/GenBank/DDBJ whole genome shotgun (WGS) entry which is preliminary data.</text>
</comment>
<dbReference type="AlphaFoldDB" id="A0A016UK88"/>
<proteinExistence type="predicted"/>
<feature type="signal peptide" evidence="1">
    <location>
        <begin position="1"/>
        <end position="20"/>
    </location>
</feature>
<feature type="chain" id="PRO_5001492452" description="Secreted protein" evidence="1">
    <location>
        <begin position="21"/>
        <end position="68"/>
    </location>
</feature>
<dbReference type="EMBL" id="JARK01001372">
    <property type="protein sequence ID" value="EYC15585.1"/>
    <property type="molecule type" value="Genomic_DNA"/>
</dbReference>
<organism evidence="2 3">
    <name type="scientific">Ancylostoma ceylanicum</name>
    <dbReference type="NCBI Taxonomy" id="53326"/>
    <lineage>
        <taxon>Eukaryota</taxon>
        <taxon>Metazoa</taxon>
        <taxon>Ecdysozoa</taxon>
        <taxon>Nematoda</taxon>
        <taxon>Chromadorea</taxon>
        <taxon>Rhabditida</taxon>
        <taxon>Rhabditina</taxon>
        <taxon>Rhabditomorpha</taxon>
        <taxon>Strongyloidea</taxon>
        <taxon>Ancylostomatidae</taxon>
        <taxon>Ancylostomatinae</taxon>
        <taxon>Ancylostoma</taxon>
    </lineage>
</organism>
<sequence>MLEMLVILVLFLCSTKGGGAIQTRAHSSSAALFNVRIQPPPQPDRNRRGQKLVDGRSYARVCMDGTNE</sequence>
<reference evidence="3" key="1">
    <citation type="journal article" date="2015" name="Nat. Genet.">
        <title>The genome and transcriptome of the zoonotic hookworm Ancylostoma ceylanicum identify infection-specific gene families.</title>
        <authorList>
            <person name="Schwarz E.M."/>
            <person name="Hu Y."/>
            <person name="Antoshechkin I."/>
            <person name="Miller M.M."/>
            <person name="Sternberg P.W."/>
            <person name="Aroian R.V."/>
        </authorList>
    </citation>
    <scope>NUCLEOTIDE SEQUENCE</scope>
    <source>
        <strain evidence="3">HY135</strain>
    </source>
</reference>
<gene>
    <name evidence="2" type="primary">Acey_s0036.g3229</name>
    <name evidence="2" type="ORF">Y032_0036g3229</name>
</gene>
<evidence type="ECO:0000256" key="1">
    <source>
        <dbReference type="SAM" id="SignalP"/>
    </source>
</evidence>
<protein>
    <recommendedName>
        <fullName evidence="4">Secreted protein</fullName>
    </recommendedName>
</protein>